<dbReference type="InterPro" id="IPR006689">
    <property type="entry name" value="Small_GTPase_ARF/SAR"/>
</dbReference>
<evidence type="ECO:0000313" key="3">
    <source>
        <dbReference type="EMBL" id="KAK2102761.1"/>
    </source>
</evidence>
<keyword evidence="1" id="KW-0547">Nucleotide-binding</keyword>
<dbReference type="InterPro" id="IPR027417">
    <property type="entry name" value="P-loop_NTPase"/>
</dbReference>
<comment type="caution">
    <text evidence="3">The sequence shown here is derived from an EMBL/GenBank/DDBJ whole genome shotgun (WGS) entry which is preliminary data.</text>
</comment>
<reference evidence="3 4" key="1">
    <citation type="submission" date="2023-05" db="EMBL/GenBank/DDBJ databases">
        <title>B98-5 Cell Line De Novo Hybrid Assembly: An Optical Mapping Approach.</title>
        <authorList>
            <person name="Kananen K."/>
            <person name="Auerbach J.A."/>
            <person name="Kautto E."/>
            <person name="Blachly J.S."/>
        </authorList>
    </citation>
    <scope>NUCLEOTIDE SEQUENCE [LARGE SCALE GENOMIC DNA]</scope>
    <source>
        <strain evidence="3">B95-8</strain>
        <tissue evidence="3">Cell line</tissue>
    </source>
</reference>
<evidence type="ECO:0000313" key="4">
    <source>
        <dbReference type="Proteomes" id="UP001266305"/>
    </source>
</evidence>
<protein>
    <submittedName>
        <fullName evidence="3">Arf GTPase arf1</fullName>
    </submittedName>
</protein>
<sequence length="106" mass="11814">MMKACEEFMKMLAKDELWDAALLVFANRQDLSNAMNAAKITDKLGLHSLCHMNWYIQATCATSSDGLYEGAGWLSAPEPEVNTTPFLLIPLVLSFTLMVANTWLPM</sequence>
<dbReference type="SUPFAM" id="SSF52540">
    <property type="entry name" value="P-loop containing nucleoside triphosphate hydrolases"/>
    <property type="match status" value="1"/>
</dbReference>
<dbReference type="InterPro" id="IPR024156">
    <property type="entry name" value="Small_GTPase_ARF"/>
</dbReference>
<evidence type="ECO:0000256" key="1">
    <source>
        <dbReference type="ARBA" id="ARBA00022741"/>
    </source>
</evidence>
<dbReference type="PANTHER" id="PTHR11711">
    <property type="entry name" value="ADP RIBOSYLATION FACTOR-RELATED"/>
    <property type="match status" value="1"/>
</dbReference>
<organism evidence="3 4">
    <name type="scientific">Saguinus oedipus</name>
    <name type="common">Cotton-top tamarin</name>
    <name type="synonym">Oedipomidas oedipus</name>
    <dbReference type="NCBI Taxonomy" id="9490"/>
    <lineage>
        <taxon>Eukaryota</taxon>
        <taxon>Metazoa</taxon>
        <taxon>Chordata</taxon>
        <taxon>Craniata</taxon>
        <taxon>Vertebrata</taxon>
        <taxon>Euteleostomi</taxon>
        <taxon>Mammalia</taxon>
        <taxon>Eutheria</taxon>
        <taxon>Euarchontoglires</taxon>
        <taxon>Primates</taxon>
        <taxon>Haplorrhini</taxon>
        <taxon>Platyrrhini</taxon>
        <taxon>Cebidae</taxon>
        <taxon>Callitrichinae</taxon>
        <taxon>Saguinus</taxon>
    </lineage>
</organism>
<name>A0ABQ9V083_SAGOE</name>
<dbReference type="Proteomes" id="UP001266305">
    <property type="component" value="Unassembled WGS sequence"/>
</dbReference>
<keyword evidence="2" id="KW-0342">GTP-binding</keyword>
<accession>A0ABQ9V083</accession>
<keyword evidence="4" id="KW-1185">Reference proteome</keyword>
<evidence type="ECO:0000256" key="2">
    <source>
        <dbReference type="ARBA" id="ARBA00023134"/>
    </source>
</evidence>
<gene>
    <name evidence="3" type="primary">ARF1_5</name>
    <name evidence="3" type="ORF">P7K49_020428</name>
</gene>
<proteinExistence type="predicted"/>
<dbReference type="Gene3D" id="3.40.50.300">
    <property type="entry name" value="P-loop containing nucleotide triphosphate hydrolases"/>
    <property type="match status" value="1"/>
</dbReference>
<dbReference type="Pfam" id="PF00025">
    <property type="entry name" value="Arf"/>
    <property type="match status" value="1"/>
</dbReference>
<dbReference type="EMBL" id="JASSZA010000009">
    <property type="protein sequence ID" value="KAK2102761.1"/>
    <property type="molecule type" value="Genomic_DNA"/>
</dbReference>